<dbReference type="InterPro" id="IPR035901">
    <property type="entry name" value="GIY-YIG_endonuc_sf"/>
</dbReference>
<dbReference type="SUPFAM" id="SSF82771">
    <property type="entry name" value="GIY-YIG endonuclease"/>
    <property type="match status" value="1"/>
</dbReference>
<name>A0A1P8Q431_9LACO</name>
<evidence type="ECO:0000259" key="2">
    <source>
        <dbReference type="PROSITE" id="PS50164"/>
    </source>
</evidence>
<comment type="similarity">
    <text evidence="1">Belongs to the UPF0213 family.</text>
</comment>
<keyword evidence="4" id="KW-1185">Reference proteome</keyword>
<dbReference type="Pfam" id="PF01541">
    <property type="entry name" value="GIY-YIG"/>
    <property type="match status" value="1"/>
</dbReference>
<evidence type="ECO:0000313" key="4">
    <source>
        <dbReference type="Proteomes" id="UP000187499"/>
    </source>
</evidence>
<dbReference type="EMBL" id="CP019323">
    <property type="protein sequence ID" value="APX72622.1"/>
    <property type="molecule type" value="Genomic_DNA"/>
</dbReference>
<dbReference type="CDD" id="cd10456">
    <property type="entry name" value="GIY-YIG_UPF0213"/>
    <property type="match status" value="1"/>
</dbReference>
<reference evidence="4" key="1">
    <citation type="submission" date="2016-12" db="EMBL/GenBank/DDBJ databases">
        <authorList>
            <person name="Jung M.Y."/>
            <person name="Lee S.H."/>
        </authorList>
    </citation>
    <scope>NUCLEOTIDE SEQUENCE [LARGE SCALE GENOMIC DNA]</scope>
    <source>
        <strain evidence="4">WiKim39</strain>
    </source>
</reference>
<dbReference type="PANTHER" id="PTHR34477">
    <property type="entry name" value="UPF0213 PROTEIN YHBQ"/>
    <property type="match status" value="1"/>
</dbReference>
<dbReference type="RefSeq" id="WP_076616211.1">
    <property type="nucleotide sequence ID" value="NZ_CP019323.1"/>
</dbReference>
<dbReference type="STRING" id="1847728.BTM29_08690"/>
<gene>
    <name evidence="3" type="ORF">BTM29_08690</name>
</gene>
<protein>
    <recommendedName>
        <fullName evidence="2">GIY-YIG domain-containing protein</fullName>
    </recommendedName>
</protein>
<organism evidence="3 4">
    <name type="scientific">Companilactobacillus allii</name>
    <dbReference type="NCBI Taxonomy" id="1847728"/>
    <lineage>
        <taxon>Bacteria</taxon>
        <taxon>Bacillati</taxon>
        <taxon>Bacillota</taxon>
        <taxon>Bacilli</taxon>
        <taxon>Lactobacillales</taxon>
        <taxon>Lactobacillaceae</taxon>
        <taxon>Companilactobacillus</taxon>
    </lineage>
</organism>
<proteinExistence type="inferred from homology"/>
<dbReference type="AlphaFoldDB" id="A0A1P8Q431"/>
<accession>A0A1P8Q431</accession>
<feature type="domain" description="GIY-YIG" evidence="2">
    <location>
        <begin position="5"/>
        <end position="80"/>
    </location>
</feature>
<dbReference type="OrthoDB" id="9807770at2"/>
<dbReference type="Gene3D" id="3.40.1440.10">
    <property type="entry name" value="GIY-YIG endonuclease"/>
    <property type="match status" value="1"/>
</dbReference>
<dbReference type="Proteomes" id="UP000187499">
    <property type="component" value="Chromosome"/>
</dbReference>
<dbReference type="SMART" id="SM00465">
    <property type="entry name" value="GIYc"/>
    <property type="match status" value="1"/>
</dbReference>
<evidence type="ECO:0000313" key="3">
    <source>
        <dbReference type="EMBL" id="APX72622.1"/>
    </source>
</evidence>
<dbReference type="KEGG" id="lalw:BTM29_08690"/>
<evidence type="ECO:0000256" key="1">
    <source>
        <dbReference type="ARBA" id="ARBA00007435"/>
    </source>
</evidence>
<dbReference type="PROSITE" id="PS50164">
    <property type="entry name" value="GIY_YIG"/>
    <property type="match status" value="1"/>
</dbReference>
<sequence length="94" mass="11220">MKVYSDYYVYILLCADQTFYIGTSNNVLKRVETHNAGRGAKYTKARRPVKLLYYENLHDKSEALKREIKLKKLNRVKKESFLQENGINWRDFLI</sequence>
<dbReference type="PANTHER" id="PTHR34477:SF1">
    <property type="entry name" value="UPF0213 PROTEIN YHBQ"/>
    <property type="match status" value="1"/>
</dbReference>
<dbReference type="InterPro" id="IPR000305">
    <property type="entry name" value="GIY-YIG_endonuc"/>
</dbReference>
<dbReference type="InterPro" id="IPR050190">
    <property type="entry name" value="UPF0213_domain"/>
</dbReference>